<proteinExistence type="predicted"/>
<evidence type="ECO:0000313" key="2">
    <source>
        <dbReference type="Proteomes" id="UP001163324"/>
    </source>
</evidence>
<evidence type="ECO:0000313" key="1">
    <source>
        <dbReference type="EMBL" id="KAI9896942.1"/>
    </source>
</evidence>
<accession>A0ACC0UUP0</accession>
<organism evidence="1 2">
    <name type="scientific">Trichothecium roseum</name>
    <dbReference type="NCBI Taxonomy" id="47278"/>
    <lineage>
        <taxon>Eukaryota</taxon>
        <taxon>Fungi</taxon>
        <taxon>Dikarya</taxon>
        <taxon>Ascomycota</taxon>
        <taxon>Pezizomycotina</taxon>
        <taxon>Sordariomycetes</taxon>
        <taxon>Hypocreomycetidae</taxon>
        <taxon>Hypocreales</taxon>
        <taxon>Hypocreales incertae sedis</taxon>
        <taxon>Trichothecium</taxon>
    </lineage>
</organism>
<gene>
    <name evidence="1" type="ORF">N3K66_007964</name>
</gene>
<name>A0ACC0UUP0_9HYPO</name>
<dbReference type="EMBL" id="CM047947">
    <property type="protein sequence ID" value="KAI9896942.1"/>
    <property type="molecule type" value="Genomic_DNA"/>
</dbReference>
<comment type="caution">
    <text evidence="1">The sequence shown here is derived from an EMBL/GenBank/DDBJ whole genome shotgun (WGS) entry which is preliminary data.</text>
</comment>
<keyword evidence="2" id="KW-1185">Reference proteome</keyword>
<dbReference type="Proteomes" id="UP001163324">
    <property type="component" value="Chromosome 8"/>
</dbReference>
<reference evidence="1" key="1">
    <citation type="submission" date="2022-10" db="EMBL/GenBank/DDBJ databases">
        <title>Complete Genome of Trichothecium roseum strain YXFP-22015, a Plant Pathogen Isolated from Citrus.</title>
        <authorList>
            <person name="Wang Y."/>
            <person name="Zhu L."/>
        </authorList>
    </citation>
    <scope>NUCLEOTIDE SEQUENCE</scope>
    <source>
        <strain evidence="1">YXFP-22015</strain>
    </source>
</reference>
<protein>
    <submittedName>
        <fullName evidence="1">Uncharacterized protein</fullName>
    </submittedName>
</protein>
<sequence length="502" mass="56659">MAAPHKESKTAATGKPKVIRKLSYLERFQQGAYFHRQYCGTILNCRYTLAASNHQDVENQLTKLERCIARTVLDYPMMQAGMLKPDSRVPVWISLPSIDFTKHVSRHLIEDAGDFDTCVKEHTCRMLDTKFEDQEHCPGWRIALVYKAETPTSVDVLLCWHHSVIDGMGGKFFHDSLFRHLNDTSVELPLLENHILQLTPNGRFPPSPEAVHEMPVTKKYTLKTVWEETKPPFLVKPSAMTALWAPIVPSPYETKAIVMSINNQTVGNLLGKCRQHKTTITGLLHGLAFVSMAQQLSPQQATALSSISALDLRKFMPSKPKACPWYEPNKSEDNHTSLIDHEFPADLVSRVRSNTNSQQDWNEKIEEVMWEASASARDDIQKRIDKGLSDDVVCLMKFVMDYRTFAKQASKRPRPGSWSVTNIGVMDGRGTGEWKMERVTFELCAEVCAPVFHLSVVTLKGGDMCVDVSWQKAAVDEQIAIRLASDVETFLKRLGSIQDGNQ</sequence>